<dbReference type="InterPro" id="IPR050833">
    <property type="entry name" value="Poly_Biosynth_Transport"/>
</dbReference>
<sequence length="533" mass="56811">MRKNSFIQGALILTVAGIIVKFIGAFSRIYLSRLLGGEGIGLYQMAYPIYLLCLSVSSAGLPVAISIMVAERNALNDYHGGQKVFRISMAALVLTGLFFSVLLFFGAQWLVDTGIVRDPRAYWSLLALSPAVFCATLLATLRGYFQGLQLMTPTAVSQILEQVVRVVTMIAFAVILLPYGLEFGAAGATLGAAPGAFMGIVVLIGFYYMTRGWRKELASEQDPSIKPQSALHIIKRLLVLAIPVSLANIMLPIVSNIDLFIVPRRLEVAGFAVEEATTLFGYLTGMATALVNMPTIVTASLAASLVPVISEAIAQKRGDVVMKRTDTAMRLANLITIPAFVGMCVIATPISAMLYATPDAGPCIAVMSFGVFLLGVQQVTTGVLQGMGKTAIPFINMVISASVKVLLSWNLTALPAWGVLGAAWATNADFGVAAVLNLIFLYKYRRYTMDMLHTVKLFVAAGIMGAAVLGAYHGAFSFIHSNTLATLAAICVGGVVYLTAIVVIRAVKPEDVQGVPKIGPKLAATVEKLSFKI</sequence>
<proteinExistence type="predicted"/>
<dbReference type="CDD" id="cd13124">
    <property type="entry name" value="MATE_SpoVB_like"/>
    <property type="match status" value="1"/>
</dbReference>
<accession>H1CZI6</accession>
<reference evidence="7 8" key="1">
    <citation type="submission" date="2011-11" db="EMBL/GenBank/DDBJ databases">
        <title>The Genome Sequence of Dialister succinatiphilus YIT 11850.</title>
        <authorList>
            <consortium name="The Broad Institute Genome Sequencing Platform"/>
            <person name="Earl A."/>
            <person name="Ward D."/>
            <person name="Feldgarden M."/>
            <person name="Gevers D."/>
            <person name="Morotomi M."/>
            <person name="Young S.K."/>
            <person name="Zeng Q."/>
            <person name="Gargeya S."/>
            <person name="Fitzgerald M."/>
            <person name="Haas B."/>
            <person name="Abouelleil A."/>
            <person name="Alvarado L."/>
            <person name="Arachchi H.M."/>
            <person name="Berlin A."/>
            <person name="Brown A."/>
            <person name="Chapman S.B."/>
            <person name="Dunbar C."/>
            <person name="Gearin G."/>
            <person name="Goldberg J."/>
            <person name="Griggs A."/>
            <person name="Gujja S."/>
            <person name="Heiman D."/>
            <person name="Howarth C."/>
            <person name="Lui A."/>
            <person name="MacDonald P.J.P."/>
            <person name="Montmayeur A."/>
            <person name="Murphy C."/>
            <person name="Neiman D."/>
            <person name="Pearson M."/>
            <person name="Priest M."/>
            <person name="Roberts A."/>
            <person name="Saif S."/>
            <person name="Shea T."/>
            <person name="Sisk P."/>
            <person name="Stolte C."/>
            <person name="Sykes S."/>
            <person name="Wortman J."/>
            <person name="Nusbaum C."/>
            <person name="Birren B."/>
        </authorList>
    </citation>
    <scope>NUCLEOTIDE SEQUENCE [LARGE SCALE GENOMIC DNA]</scope>
    <source>
        <strain evidence="7 8">YIT 11850</strain>
    </source>
</reference>
<dbReference type="OrthoDB" id="9775950at2"/>
<dbReference type="HOGENOM" id="CLU_022017_2_1_9"/>
<evidence type="ECO:0000256" key="3">
    <source>
        <dbReference type="ARBA" id="ARBA00022692"/>
    </source>
</evidence>
<evidence type="ECO:0000256" key="5">
    <source>
        <dbReference type="ARBA" id="ARBA00023136"/>
    </source>
</evidence>
<dbReference type="Pfam" id="PF01943">
    <property type="entry name" value="Polysacc_synt"/>
    <property type="match status" value="1"/>
</dbReference>
<dbReference type="InterPro" id="IPR024923">
    <property type="entry name" value="PG_synth_SpoVB"/>
</dbReference>
<feature type="transmembrane region" description="Helical" evidence="6">
    <location>
        <begin position="364"/>
        <end position="384"/>
    </location>
</feature>
<feature type="transmembrane region" description="Helical" evidence="6">
    <location>
        <begin position="162"/>
        <end position="181"/>
    </location>
</feature>
<dbReference type="EMBL" id="ADLT01000017">
    <property type="protein sequence ID" value="EHO63354.1"/>
    <property type="molecule type" value="Genomic_DNA"/>
</dbReference>
<keyword evidence="4 6" id="KW-1133">Transmembrane helix</keyword>
<gene>
    <name evidence="7" type="ORF">HMPREF9453_00779</name>
</gene>
<feature type="transmembrane region" description="Helical" evidence="6">
    <location>
        <begin position="454"/>
        <end position="472"/>
    </location>
</feature>
<name>H1CZI6_9FIRM</name>
<dbReference type="eggNOG" id="COG2244">
    <property type="taxonomic scope" value="Bacteria"/>
</dbReference>
<feature type="transmembrane region" description="Helical" evidence="6">
    <location>
        <begin position="49"/>
        <end position="70"/>
    </location>
</feature>
<dbReference type="Proteomes" id="UP000003277">
    <property type="component" value="Unassembled WGS sequence"/>
</dbReference>
<keyword evidence="8" id="KW-1185">Reference proteome</keyword>
<dbReference type="GO" id="GO:0005886">
    <property type="term" value="C:plasma membrane"/>
    <property type="evidence" value="ECO:0007669"/>
    <property type="project" value="UniProtKB-SubCell"/>
</dbReference>
<dbReference type="InterPro" id="IPR002797">
    <property type="entry name" value="Polysacc_synth"/>
</dbReference>
<feature type="transmembrane region" description="Helical" evidence="6">
    <location>
        <begin position="331"/>
        <end position="352"/>
    </location>
</feature>
<keyword evidence="2" id="KW-1003">Cell membrane</keyword>
<evidence type="ECO:0000313" key="8">
    <source>
        <dbReference type="Proteomes" id="UP000003277"/>
    </source>
</evidence>
<feature type="transmembrane region" description="Helical" evidence="6">
    <location>
        <begin position="91"/>
        <end position="110"/>
    </location>
</feature>
<evidence type="ECO:0000256" key="4">
    <source>
        <dbReference type="ARBA" id="ARBA00022989"/>
    </source>
</evidence>
<evidence type="ECO:0000313" key="7">
    <source>
        <dbReference type="EMBL" id="EHO63354.1"/>
    </source>
</evidence>
<protein>
    <submittedName>
        <fullName evidence="7">Stage V sporulation protein B</fullName>
    </submittedName>
</protein>
<dbReference type="PIRSF" id="PIRSF038958">
    <property type="entry name" value="PG_synth_SpoVB"/>
    <property type="match status" value="1"/>
</dbReference>
<feature type="transmembrane region" description="Helical" evidence="6">
    <location>
        <begin position="282"/>
        <end position="310"/>
    </location>
</feature>
<comment type="caution">
    <text evidence="7">The sequence shown here is derived from an EMBL/GenBank/DDBJ whole genome shotgun (WGS) entry which is preliminary data.</text>
</comment>
<feature type="transmembrane region" description="Helical" evidence="6">
    <location>
        <begin position="187"/>
        <end position="209"/>
    </location>
</feature>
<feature type="transmembrane region" description="Helical" evidence="6">
    <location>
        <begin position="237"/>
        <end position="262"/>
    </location>
</feature>
<feature type="transmembrane region" description="Helical" evidence="6">
    <location>
        <begin position="391"/>
        <end position="411"/>
    </location>
</feature>
<evidence type="ECO:0000256" key="2">
    <source>
        <dbReference type="ARBA" id="ARBA00022475"/>
    </source>
</evidence>
<keyword evidence="3 6" id="KW-0812">Transmembrane</keyword>
<organism evidence="7 8">
    <name type="scientific">Dialister succinatiphilus YIT 11850</name>
    <dbReference type="NCBI Taxonomy" id="742743"/>
    <lineage>
        <taxon>Bacteria</taxon>
        <taxon>Bacillati</taxon>
        <taxon>Bacillota</taxon>
        <taxon>Negativicutes</taxon>
        <taxon>Veillonellales</taxon>
        <taxon>Veillonellaceae</taxon>
        <taxon>Dialister</taxon>
    </lineage>
</organism>
<dbReference type="PATRIC" id="fig|742743.3.peg.788"/>
<feature type="transmembrane region" description="Helical" evidence="6">
    <location>
        <begin position="122"/>
        <end position="141"/>
    </location>
</feature>
<dbReference type="RefSeq" id="WP_008859283.1">
    <property type="nucleotide sequence ID" value="NZ_JH591187.1"/>
</dbReference>
<comment type="subcellular location">
    <subcellularLocation>
        <location evidence="1">Cell membrane</location>
        <topology evidence="1">Multi-pass membrane protein</topology>
    </subcellularLocation>
</comment>
<keyword evidence="5 6" id="KW-0472">Membrane</keyword>
<feature type="transmembrane region" description="Helical" evidence="6">
    <location>
        <begin position="7"/>
        <end position="29"/>
    </location>
</feature>
<dbReference type="PANTHER" id="PTHR30250:SF21">
    <property type="entry name" value="LIPID II FLIPPASE MURJ"/>
    <property type="match status" value="1"/>
</dbReference>
<dbReference type="AlphaFoldDB" id="H1CZI6"/>
<evidence type="ECO:0000256" key="1">
    <source>
        <dbReference type="ARBA" id="ARBA00004651"/>
    </source>
</evidence>
<evidence type="ECO:0000256" key="6">
    <source>
        <dbReference type="SAM" id="Phobius"/>
    </source>
</evidence>
<dbReference type="STRING" id="742743.HMPREF9453_00779"/>
<dbReference type="PANTHER" id="PTHR30250">
    <property type="entry name" value="PST FAMILY PREDICTED COLANIC ACID TRANSPORTER"/>
    <property type="match status" value="1"/>
</dbReference>
<feature type="transmembrane region" description="Helical" evidence="6">
    <location>
        <begin position="417"/>
        <end position="442"/>
    </location>
</feature>
<feature type="transmembrane region" description="Helical" evidence="6">
    <location>
        <begin position="484"/>
        <end position="507"/>
    </location>
</feature>